<protein>
    <recommendedName>
        <fullName evidence="2">DUF4219 domain-containing protein</fullName>
    </recommendedName>
</protein>
<organism evidence="3 4">
    <name type="scientific">Oryza meyeriana var. granulata</name>
    <dbReference type="NCBI Taxonomy" id="110450"/>
    <lineage>
        <taxon>Eukaryota</taxon>
        <taxon>Viridiplantae</taxon>
        <taxon>Streptophyta</taxon>
        <taxon>Embryophyta</taxon>
        <taxon>Tracheophyta</taxon>
        <taxon>Spermatophyta</taxon>
        <taxon>Magnoliopsida</taxon>
        <taxon>Liliopsida</taxon>
        <taxon>Poales</taxon>
        <taxon>Poaceae</taxon>
        <taxon>BOP clade</taxon>
        <taxon>Oryzoideae</taxon>
        <taxon>Oryzeae</taxon>
        <taxon>Oryzinae</taxon>
        <taxon>Oryza</taxon>
        <taxon>Oryza meyeriana</taxon>
    </lineage>
</organism>
<feature type="region of interest" description="Disordered" evidence="1">
    <location>
        <begin position="1"/>
        <end position="27"/>
    </location>
</feature>
<dbReference type="InterPro" id="IPR025314">
    <property type="entry name" value="DUF4219"/>
</dbReference>
<feature type="domain" description="DUF4219" evidence="2">
    <location>
        <begin position="47"/>
        <end position="72"/>
    </location>
</feature>
<evidence type="ECO:0000313" key="3">
    <source>
        <dbReference type="EMBL" id="KAF0890973.1"/>
    </source>
</evidence>
<feature type="compositionally biased region" description="Gly residues" evidence="1">
    <location>
        <begin position="15"/>
        <end position="24"/>
    </location>
</feature>
<proteinExistence type="predicted"/>
<name>A0A6G1BU76_9ORYZ</name>
<accession>A0A6G1BU76</accession>
<dbReference type="Pfam" id="PF13961">
    <property type="entry name" value="DUF4219"/>
    <property type="match status" value="1"/>
</dbReference>
<reference evidence="3 4" key="1">
    <citation type="submission" date="2019-11" db="EMBL/GenBank/DDBJ databases">
        <title>Whole genome sequence of Oryza granulata.</title>
        <authorList>
            <person name="Li W."/>
        </authorList>
    </citation>
    <scope>NUCLEOTIDE SEQUENCE [LARGE SCALE GENOMIC DNA]</scope>
    <source>
        <strain evidence="4">cv. Menghai</strain>
        <tissue evidence="3">Leaf</tissue>
    </source>
</reference>
<keyword evidence="4" id="KW-1185">Reference proteome</keyword>
<dbReference type="EMBL" id="SPHZ02000011">
    <property type="protein sequence ID" value="KAF0890973.1"/>
    <property type="molecule type" value="Genomic_DNA"/>
</dbReference>
<dbReference type="Proteomes" id="UP000479710">
    <property type="component" value="Unassembled WGS sequence"/>
</dbReference>
<evidence type="ECO:0000256" key="1">
    <source>
        <dbReference type="SAM" id="MobiDB-lite"/>
    </source>
</evidence>
<evidence type="ECO:0000313" key="4">
    <source>
        <dbReference type="Proteomes" id="UP000479710"/>
    </source>
</evidence>
<sequence>MSSEGVYTPPSHRGSGNGSGGDGSQGVHELVVQQVKETGVTLRYPMLSENNYGVWVVKMKIFMRAQGVWPTVVCKKAVDEKMDQMALAAIVQAVPEAVVMTISEK</sequence>
<comment type="caution">
    <text evidence="3">The sequence shown here is derived from an EMBL/GenBank/DDBJ whole genome shotgun (WGS) entry which is preliminary data.</text>
</comment>
<gene>
    <name evidence="3" type="ORF">E2562_005084</name>
</gene>
<evidence type="ECO:0000259" key="2">
    <source>
        <dbReference type="Pfam" id="PF13961"/>
    </source>
</evidence>
<dbReference type="AlphaFoldDB" id="A0A6G1BU76"/>